<comment type="caution">
    <text evidence="5">The sequence shown here is derived from an EMBL/GenBank/DDBJ whole genome shotgun (WGS) entry which is preliminary data.</text>
</comment>
<dbReference type="GO" id="GO:0005581">
    <property type="term" value="C:collagen trimer"/>
    <property type="evidence" value="ECO:0007669"/>
    <property type="project" value="UniProtKB-KW"/>
</dbReference>
<evidence type="ECO:0000256" key="2">
    <source>
        <dbReference type="SAM" id="MobiDB-lite"/>
    </source>
</evidence>
<dbReference type="GO" id="GO:0042302">
    <property type="term" value="F:structural constituent of cuticle"/>
    <property type="evidence" value="ECO:0007669"/>
    <property type="project" value="InterPro"/>
</dbReference>
<name>A0AAN8ISK0_TRICO</name>
<keyword evidence="5" id="KW-0176">Collagen</keyword>
<evidence type="ECO:0000256" key="1">
    <source>
        <dbReference type="ARBA" id="ARBA00022737"/>
    </source>
</evidence>
<keyword evidence="3" id="KW-0472">Membrane</keyword>
<dbReference type="PANTHER" id="PTHR24637:SF421">
    <property type="entry name" value="CUTICLE COLLAGEN DPY-2"/>
    <property type="match status" value="1"/>
</dbReference>
<keyword evidence="6" id="KW-1185">Reference proteome</keyword>
<keyword evidence="3" id="KW-0812">Transmembrane</keyword>
<reference evidence="5 6" key="1">
    <citation type="submission" date="2019-10" db="EMBL/GenBank/DDBJ databases">
        <title>Assembly and Annotation for the nematode Trichostrongylus colubriformis.</title>
        <authorList>
            <person name="Martin J."/>
        </authorList>
    </citation>
    <scope>NUCLEOTIDE SEQUENCE [LARGE SCALE GENOMIC DNA]</scope>
    <source>
        <strain evidence="5">G859</strain>
        <tissue evidence="5">Whole worm</tissue>
    </source>
</reference>
<feature type="region of interest" description="Disordered" evidence="2">
    <location>
        <begin position="117"/>
        <end position="141"/>
    </location>
</feature>
<evidence type="ECO:0000259" key="4">
    <source>
        <dbReference type="Pfam" id="PF01484"/>
    </source>
</evidence>
<evidence type="ECO:0000313" key="6">
    <source>
        <dbReference type="Proteomes" id="UP001331761"/>
    </source>
</evidence>
<dbReference type="AlphaFoldDB" id="A0AAN8ISK0"/>
<dbReference type="InterPro" id="IPR002486">
    <property type="entry name" value="Col_cuticle_N"/>
</dbReference>
<gene>
    <name evidence="5" type="ORF">GCK32_018168</name>
</gene>
<feature type="domain" description="Nematode cuticle collagen N-terminal" evidence="4">
    <location>
        <begin position="14"/>
        <end position="55"/>
    </location>
</feature>
<keyword evidence="1" id="KW-0677">Repeat</keyword>
<feature type="transmembrane region" description="Helical" evidence="3">
    <location>
        <begin position="12"/>
        <end position="34"/>
    </location>
</feature>
<dbReference type="PANTHER" id="PTHR24637">
    <property type="entry name" value="COLLAGEN"/>
    <property type="match status" value="1"/>
</dbReference>
<sequence length="183" mass="19463">MDETRDRVFCLVTYTATAFTLISILAMSLTIPMANNYVSFIKSTVERDLDDCQASFFYLGNRSMEEIRLLAPAGGKTGAFPHVVDSETRSHNLTVGKREKRQAAVCPGCCLPGEPGVQGKQGKNGRPGRPGADGAQGFPGRPPRVCEQIAPTPCNPCPPGPPGPPGIPGEPGLCSLSNMFTRT</sequence>
<evidence type="ECO:0000313" key="5">
    <source>
        <dbReference type="EMBL" id="KAK5984436.1"/>
    </source>
</evidence>
<evidence type="ECO:0000256" key="3">
    <source>
        <dbReference type="SAM" id="Phobius"/>
    </source>
</evidence>
<dbReference type="EMBL" id="WIXE01002874">
    <property type="protein sequence ID" value="KAK5984436.1"/>
    <property type="molecule type" value="Genomic_DNA"/>
</dbReference>
<proteinExistence type="predicted"/>
<dbReference type="Proteomes" id="UP001331761">
    <property type="component" value="Unassembled WGS sequence"/>
</dbReference>
<accession>A0AAN8ISK0</accession>
<organism evidence="5 6">
    <name type="scientific">Trichostrongylus colubriformis</name>
    <name type="common">Black scour worm</name>
    <dbReference type="NCBI Taxonomy" id="6319"/>
    <lineage>
        <taxon>Eukaryota</taxon>
        <taxon>Metazoa</taxon>
        <taxon>Ecdysozoa</taxon>
        <taxon>Nematoda</taxon>
        <taxon>Chromadorea</taxon>
        <taxon>Rhabditida</taxon>
        <taxon>Rhabditina</taxon>
        <taxon>Rhabditomorpha</taxon>
        <taxon>Strongyloidea</taxon>
        <taxon>Trichostrongylidae</taxon>
        <taxon>Trichostrongylus</taxon>
    </lineage>
</organism>
<keyword evidence="3" id="KW-1133">Transmembrane helix</keyword>
<protein>
    <submittedName>
        <fullName evidence="5">Nematode cuticle collagen domain protein</fullName>
    </submittedName>
</protein>
<dbReference type="Pfam" id="PF01484">
    <property type="entry name" value="Col_cuticle_N"/>
    <property type="match status" value="1"/>
</dbReference>